<dbReference type="PROSITE" id="PS50878">
    <property type="entry name" value="RT_POL"/>
    <property type="match status" value="1"/>
</dbReference>
<dbReference type="InterPro" id="IPR000477">
    <property type="entry name" value="RT_dom"/>
</dbReference>
<accession>A0A2B4R543</accession>
<dbReference type="EMBL" id="LSMT01000974">
    <property type="protein sequence ID" value="PFX13454.1"/>
    <property type="molecule type" value="Genomic_DNA"/>
</dbReference>
<feature type="domain" description="Reverse transcriptase" evidence="1">
    <location>
        <begin position="1"/>
        <end position="175"/>
    </location>
</feature>
<sequence>MQSSLEMPRASEKECADSDTCASVTFANFKTLSQEQASELIKKAANKSYPLDPMSTSVVLEVLDVVFPAITNMINLQGVPQGSCLGPLLFTVYTSKLFDVVSKPLPSAHCYADDTQLYLAFSPAGQGEDEAALNAMCDCTHDLRNWMIEDRLMLNDEKTELMLIGSRFQSLGAAQLNDLSARVFLDIIFGKVNKAAESSLRLKLYLDGGKTDIKWRK</sequence>
<evidence type="ECO:0000259" key="1">
    <source>
        <dbReference type="PROSITE" id="PS50878"/>
    </source>
</evidence>
<name>A0A2B4R543_STYPI</name>
<keyword evidence="3" id="KW-1185">Reference proteome</keyword>
<dbReference type="Pfam" id="PF00078">
    <property type="entry name" value="RVT_1"/>
    <property type="match status" value="1"/>
</dbReference>
<evidence type="ECO:0000313" key="2">
    <source>
        <dbReference type="EMBL" id="PFX13454.1"/>
    </source>
</evidence>
<organism evidence="2 3">
    <name type="scientific">Stylophora pistillata</name>
    <name type="common">Smooth cauliflower coral</name>
    <dbReference type="NCBI Taxonomy" id="50429"/>
    <lineage>
        <taxon>Eukaryota</taxon>
        <taxon>Metazoa</taxon>
        <taxon>Cnidaria</taxon>
        <taxon>Anthozoa</taxon>
        <taxon>Hexacorallia</taxon>
        <taxon>Scleractinia</taxon>
        <taxon>Astrocoeniina</taxon>
        <taxon>Pocilloporidae</taxon>
        <taxon>Stylophora</taxon>
    </lineage>
</organism>
<gene>
    <name evidence="2" type="ORF">AWC38_SpisGene22462</name>
</gene>
<proteinExistence type="predicted"/>
<dbReference type="PANTHER" id="PTHR33332">
    <property type="entry name" value="REVERSE TRANSCRIPTASE DOMAIN-CONTAINING PROTEIN"/>
    <property type="match status" value="1"/>
</dbReference>
<protein>
    <recommendedName>
        <fullName evidence="1">Reverse transcriptase domain-containing protein</fullName>
    </recommendedName>
</protein>
<reference evidence="3" key="1">
    <citation type="journal article" date="2017" name="bioRxiv">
        <title>Comparative analysis of the genomes of Stylophora pistillata and Acropora digitifera provides evidence for extensive differences between species of corals.</title>
        <authorList>
            <person name="Voolstra C.R."/>
            <person name="Li Y."/>
            <person name="Liew Y.J."/>
            <person name="Baumgarten S."/>
            <person name="Zoccola D."/>
            <person name="Flot J.-F."/>
            <person name="Tambutte S."/>
            <person name="Allemand D."/>
            <person name="Aranda M."/>
        </authorList>
    </citation>
    <scope>NUCLEOTIDE SEQUENCE [LARGE SCALE GENOMIC DNA]</scope>
</reference>
<dbReference type="Proteomes" id="UP000225706">
    <property type="component" value="Unassembled WGS sequence"/>
</dbReference>
<evidence type="ECO:0000313" key="3">
    <source>
        <dbReference type="Proteomes" id="UP000225706"/>
    </source>
</evidence>
<comment type="caution">
    <text evidence="2">The sequence shown here is derived from an EMBL/GenBank/DDBJ whole genome shotgun (WGS) entry which is preliminary data.</text>
</comment>
<dbReference type="AlphaFoldDB" id="A0A2B4R543"/>
<dbReference type="STRING" id="50429.A0A2B4R543"/>